<dbReference type="SUPFAM" id="SSF53098">
    <property type="entry name" value="Ribonuclease H-like"/>
    <property type="match status" value="1"/>
</dbReference>
<sequence length="143" mass="16537">MASPNNRRPVVFGTMGAAETDNNKAVKYVCVETTTNFSSTSTGSKWFVTFVDDHTKLTWVFLMKEKLKVPHIFETFHMLIQTQFQTKIRVLRSDNGKKYLNSDLNAYLAQEGKKEDMKQYKLSSEKEIAWLKGEIRSHAPPQW</sequence>
<comment type="caution">
    <text evidence="2">The sequence shown here is derived from an EMBL/GenBank/DDBJ whole genome shotgun (WGS) entry which is preliminary data.</text>
</comment>
<dbReference type="Pfam" id="PF00665">
    <property type="entry name" value="rve"/>
    <property type="match status" value="1"/>
</dbReference>
<name>A0A834TGR0_9FABA</name>
<gene>
    <name evidence="2" type="ORF">G2W53_027238</name>
</gene>
<dbReference type="InterPro" id="IPR001584">
    <property type="entry name" value="Integrase_cat-core"/>
</dbReference>
<dbReference type="Proteomes" id="UP000634136">
    <property type="component" value="Unassembled WGS sequence"/>
</dbReference>
<keyword evidence="3" id="KW-1185">Reference proteome</keyword>
<dbReference type="AlphaFoldDB" id="A0A834TGR0"/>
<dbReference type="GO" id="GO:0015074">
    <property type="term" value="P:DNA integration"/>
    <property type="evidence" value="ECO:0007669"/>
    <property type="project" value="InterPro"/>
</dbReference>
<reference evidence="2" key="1">
    <citation type="submission" date="2020-09" db="EMBL/GenBank/DDBJ databases">
        <title>Genome-Enabled Discovery of Anthraquinone Biosynthesis in Senna tora.</title>
        <authorList>
            <person name="Kang S.-H."/>
            <person name="Pandey R.P."/>
            <person name="Lee C.-M."/>
            <person name="Sim J.-S."/>
            <person name="Jeong J.-T."/>
            <person name="Choi B.-S."/>
            <person name="Jung M."/>
            <person name="Ginzburg D."/>
            <person name="Zhao K."/>
            <person name="Won S.Y."/>
            <person name="Oh T.-J."/>
            <person name="Yu Y."/>
            <person name="Kim N.-H."/>
            <person name="Lee O.R."/>
            <person name="Lee T.-H."/>
            <person name="Bashyal P."/>
            <person name="Kim T.-S."/>
            <person name="Lee W.-H."/>
            <person name="Kawkins C."/>
            <person name="Kim C.-K."/>
            <person name="Kim J.S."/>
            <person name="Ahn B.O."/>
            <person name="Rhee S.Y."/>
            <person name="Sohng J.K."/>
        </authorList>
    </citation>
    <scope>NUCLEOTIDE SEQUENCE</scope>
    <source>
        <tissue evidence="2">Leaf</tissue>
    </source>
</reference>
<dbReference type="InterPro" id="IPR039537">
    <property type="entry name" value="Retrotran_Ty1/copia-like"/>
</dbReference>
<protein>
    <submittedName>
        <fullName evidence="2">Retrovirus-related Pol polyprotein from transposon TNT 1-94</fullName>
    </submittedName>
</protein>
<accession>A0A834TGR0</accession>
<dbReference type="InterPro" id="IPR036397">
    <property type="entry name" value="RNaseH_sf"/>
</dbReference>
<dbReference type="EMBL" id="JAAIUW010000008">
    <property type="protein sequence ID" value="KAF7821783.1"/>
    <property type="molecule type" value="Genomic_DNA"/>
</dbReference>
<evidence type="ECO:0000313" key="2">
    <source>
        <dbReference type="EMBL" id="KAF7821783.1"/>
    </source>
</evidence>
<dbReference type="InterPro" id="IPR012337">
    <property type="entry name" value="RNaseH-like_sf"/>
</dbReference>
<dbReference type="OrthoDB" id="1749397at2759"/>
<dbReference type="PROSITE" id="PS50994">
    <property type="entry name" value="INTEGRASE"/>
    <property type="match status" value="1"/>
</dbReference>
<evidence type="ECO:0000259" key="1">
    <source>
        <dbReference type="PROSITE" id="PS50994"/>
    </source>
</evidence>
<dbReference type="GO" id="GO:0003676">
    <property type="term" value="F:nucleic acid binding"/>
    <property type="evidence" value="ECO:0007669"/>
    <property type="project" value="InterPro"/>
</dbReference>
<dbReference type="Gene3D" id="3.30.420.10">
    <property type="entry name" value="Ribonuclease H-like superfamily/Ribonuclease H"/>
    <property type="match status" value="1"/>
</dbReference>
<feature type="domain" description="Integrase catalytic" evidence="1">
    <location>
        <begin position="5"/>
        <end position="112"/>
    </location>
</feature>
<evidence type="ECO:0000313" key="3">
    <source>
        <dbReference type="Proteomes" id="UP000634136"/>
    </source>
</evidence>
<dbReference type="PANTHER" id="PTHR42648">
    <property type="entry name" value="TRANSPOSASE, PUTATIVE-RELATED"/>
    <property type="match status" value="1"/>
</dbReference>
<dbReference type="PANTHER" id="PTHR42648:SF22">
    <property type="entry name" value="REVERSE TRANSCRIPTASE TY1_COPIA-TYPE DOMAIN-CONTAINING PROTEIN"/>
    <property type="match status" value="1"/>
</dbReference>
<proteinExistence type="predicted"/>
<organism evidence="2 3">
    <name type="scientific">Senna tora</name>
    <dbReference type="NCBI Taxonomy" id="362788"/>
    <lineage>
        <taxon>Eukaryota</taxon>
        <taxon>Viridiplantae</taxon>
        <taxon>Streptophyta</taxon>
        <taxon>Embryophyta</taxon>
        <taxon>Tracheophyta</taxon>
        <taxon>Spermatophyta</taxon>
        <taxon>Magnoliopsida</taxon>
        <taxon>eudicotyledons</taxon>
        <taxon>Gunneridae</taxon>
        <taxon>Pentapetalae</taxon>
        <taxon>rosids</taxon>
        <taxon>fabids</taxon>
        <taxon>Fabales</taxon>
        <taxon>Fabaceae</taxon>
        <taxon>Caesalpinioideae</taxon>
        <taxon>Cassia clade</taxon>
        <taxon>Senna</taxon>
    </lineage>
</organism>